<organism evidence="8 9">
    <name type="scientific">Exophiala mesophila</name>
    <name type="common">Black yeast-like fungus</name>
    <dbReference type="NCBI Taxonomy" id="212818"/>
    <lineage>
        <taxon>Eukaryota</taxon>
        <taxon>Fungi</taxon>
        <taxon>Dikarya</taxon>
        <taxon>Ascomycota</taxon>
        <taxon>Pezizomycotina</taxon>
        <taxon>Eurotiomycetes</taxon>
        <taxon>Chaetothyriomycetidae</taxon>
        <taxon>Chaetothyriales</taxon>
        <taxon>Herpotrichiellaceae</taxon>
        <taxon>Exophiala</taxon>
    </lineage>
</organism>
<evidence type="ECO:0000313" key="9">
    <source>
        <dbReference type="Proteomes" id="UP000054302"/>
    </source>
</evidence>
<evidence type="ECO:0000256" key="4">
    <source>
        <dbReference type="ARBA" id="ARBA00022989"/>
    </source>
</evidence>
<dbReference type="PANTHER" id="PTHR43791:SF24">
    <property type="entry name" value="NICOTINIC ACID PLASMA MEMBRANE TRANSPORTER"/>
    <property type="match status" value="1"/>
</dbReference>
<feature type="transmembrane region" description="Helical" evidence="6">
    <location>
        <begin position="312"/>
        <end position="333"/>
    </location>
</feature>
<feature type="transmembrane region" description="Helical" evidence="6">
    <location>
        <begin position="82"/>
        <end position="100"/>
    </location>
</feature>
<reference evidence="8 9" key="1">
    <citation type="submission" date="2015-01" db="EMBL/GenBank/DDBJ databases">
        <title>The Genome Sequence of Exophiala mesophila CBS40295.</title>
        <authorList>
            <consortium name="The Broad Institute Genomics Platform"/>
            <person name="Cuomo C."/>
            <person name="de Hoog S."/>
            <person name="Gorbushina A."/>
            <person name="Stielow B."/>
            <person name="Teixiera M."/>
            <person name="Abouelleil A."/>
            <person name="Chapman S.B."/>
            <person name="Priest M."/>
            <person name="Young S.K."/>
            <person name="Wortman J."/>
            <person name="Nusbaum C."/>
            <person name="Birren B."/>
        </authorList>
    </citation>
    <scope>NUCLEOTIDE SEQUENCE [LARGE SCALE GENOMIC DNA]</scope>
    <source>
        <strain evidence="8 9">CBS 40295</strain>
    </source>
</reference>
<dbReference type="Proteomes" id="UP000054302">
    <property type="component" value="Unassembled WGS sequence"/>
</dbReference>
<feature type="transmembrane region" description="Helical" evidence="6">
    <location>
        <begin position="173"/>
        <end position="194"/>
    </location>
</feature>
<dbReference type="Gene3D" id="1.20.1250.20">
    <property type="entry name" value="MFS general substrate transporter like domains"/>
    <property type="match status" value="2"/>
</dbReference>
<dbReference type="GeneID" id="27320846"/>
<comment type="subcellular location">
    <subcellularLocation>
        <location evidence="1">Membrane</location>
        <topology evidence="1">Multi-pass membrane protein</topology>
    </subcellularLocation>
</comment>
<accession>A0A0D1ZL10</accession>
<feature type="transmembrane region" description="Helical" evidence="6">
    <location>
        <begin position="142"/>
        <end position="161"/>
    </location>
</feature>
<dbReference type="PROSITE" id="PS50850">
    <property type="entry name" value="MFS"/>
    <property type="match status" value="1"/>
</dbReference>
<dbReference type="AlphaFoldDB" id="A0A0D1ZL10"/>
<dbReference type="InterPro" id="IPR020846">
    <property type="entry name" value="MFS_dom"/>
</dbReference>
<dbReference type="OMA" id="CLANGFV"/>
<gene>
    <name evidence="8" type="ORF">PV10_03001</name>
</gene>
<dbReference type="HOGENOM" id="CLU_001265_0_1_1"/>
<evidence type="ECO:0000313" key="8">
    <source>
        <dbReference type="EMBL" id="KIV95332.1"/>
    </source>
</evidence>
<keyword evidence="3 6" id="KW-0812">Transmembrane</keyword>
<feature type="domain" description="Major facilitator superfamily (MFS) profile" evidence="7">
    <location>
        <begin position="45"/>
        <end position="459"/>
    </location>
</feature>
<dbReference type="Pfam" id="PF07690">
    <property type="entry name" value="MFS_1"/>
    <property type="match status" value="1"/>
</dbReference>
<keyword evidence="5 6" id="KW-0472">Membrane</keyword>
<feature type="transmembrane region" description="Helical" evidence="6">
    <location>
        <begin position="41"/>
        <end position="58"/>
    </location>
</feature>
<feature type="transmembrane region" description="Helical" evidence="6">
    <location>
        <begin position="340"/>
        <end position="362"/>
    </location>
</feature>
<name>A0A0D1ZL10_EXOME</name>
<keyword evidence="9" id="KW-1185">Reference proteome</keyword>
<dbReference type="InterPro" id="IPR011701">
    <property type="entry name" value="MFS"/>
</dbReference>
<proteinExistence type="predicted"/>
<dbReference type="InterPro" id="IPR036259">
    <property type="entry name" value="MFS_trans_sf"/>
</dbReference>
<feature type="transmembrane region" description="Helical" evidence="6">
    <location>
        <begin position="368"/>
        <end position="390"/>
    </location>
</feature>
<evidence type="ECO:0000259" key="7">
    <source>
        <dbReference type="PROSITE" id="PS50850"/>
    </source>
</evidence>
<dbReference type="EMBL" id="KN847521">
    <property type="protein sequence ID" value="KIV95332.1"/>
    <property type="molecule type" value="Genomic_DNA"/>
</dbReference>
<evidence type="ECO:0000256" key="1">
    <source>
        <dbReference type="ARBA" id="ARBA00004141"/>
    </source>
</evidence>
<dbReference type="OrthoDB" id="2962993at2759"/>
<feature type="transmembrane region" description="Helical" evidence="6">
    <location>
        <begin position="112"/>
        <end position="130"/>
    </location>
</feature>
<evidence type="ECO:0000256" key="2">
    <source>
        <dbReference type="ARBA" id="ARBA00022448"/>
    </source>
</evidence>
<sequence length="493" mass="55294">MSVHSNEMKPNVKELDVVEIPVEFEQEIELKKREARVVRKIDLCLMPTLLILMLLGFLDRGNIGFAASQGMIQDIGLKGNQLNIAVSIFYVFYIIAEIPCSLMAKRLQYNRVIPGVSLSWGLVCLANGFVKNFAGLAVCRLLLGLFEGFLFPSMVLMMANYYRREELGYRVGWVYICIAVSSAFGGLIAFAILYMNGVANYPGWRWLYIIEGLFTVVFATACFWLIPKDYKTAWFFTPEEKEIMRARDDETRAYSGGSGHYKKKDVMMAVKDIKTWLYAFIQMFCMTMVYGFSVFLPIILKNGFKYDTKQAQYLAVPVFLWGAIVLTTVGYLSGRHQSKFLAVAPLAPFAMAGYAILLVPTTSISVGVRYFACFLITTGIFCCAAGNFAWMSCNTAPEGKRAATIGITLTLTNIGGIISGQIYILDQAPRFQAGQAFSLACAVLAVGGWFWLRVLFNRREAEKARLREEGHVPATDGSVFEISDRDTAYRYQM</sequence>
<dbReference type="VEuPathDB" id="FungiDB:PV10_03001"/>
<dbReference type="RefSeq" id="XP_016226906.1">
    <property type="nucleotide sequence ID" value="XM_016367388.1"/>
</dbReference>
<dbReference type="FunFam" id="1.20.1250.20:FF:000013">
    <property type="entry name" value="MFS general substrate transporter"/>
    <property type="match status" value="1"/>
</dbReference>
<feature type="transmembrane region" description="Helical" evidence="6">
    <location>
        <begin position="436"/>
        <end position="456"/>
    </location>
</feature>
<dbReference type="GO" id="GO:0022857">
    <property type="term" value="F:transmembrane transporter activity"/>
    <property type="evidence" value="ECO:0007669"/>
    <property type="project" value="InterPro"/>
</dbReference>
<evidence type="ECO:0000256" key="3">
    <source>
        <dbReference type="ARBA" id="ARBA00022692"/>
    </source>
</evidence>
<protein>
    <recommendedName>
        <fullName evidence="7">Major facilitator superfamily (MFS) profile domain-containing protein</fullName>
    </recommendedName>
</protein>
<dbReference type="FunFam" id="1.20.1250.20:FF:000057">
    <property type="entry name" value="MFS general substrate transporter"/>
    <property type="match status" value="1"/>
</dbReference>
<feature type="transmembrane region" description="Helical" evidence="6">
    <location>
        <begin position="276"/>
        <end position="300"/>
    </location>
</feature>
<evidence type="ECO:0000256" key="5">
    <source>
        <dbReference type="ARBA" id="ARBA00023136"/>
    </source>
</evidence>
<keyword evidence="4 6" id="KW-1133">Transmembrane helix</keyword>
<keyword evidence="2" id="KW-0813">Transport</keyword>
<evidence type="ECO:0000256" key="6">
    <source>
        <dbReference type="SAM" id="Phobius"/>
    </source>
</evidence>
<dbReference type="GO" id="GO:0016020">
    <property type="term" value="C:membrane"/>
    <property type="evidence" value="ECO:0007669"/>
    <property type="project" value="UniProtKB-SubCell"/>
</dbReference>
<dbReference type="PANTHER" id="PTHR43791">
    <property type="entry name" value="PERMEASE-RELATED"/>
    <property type="match status" value="1"/>
</dbReference>
<dbReference type="SUPFAM" id="SSF103473">
    <property type="entry name" value="MFS general substrate transporter"/>
    <property type="match status" value="1"/>
</dbReference>
<feature type="transmembrane region" description="Helical" evidence="6">
    <location>
        <begin position="206"/>
        <end position="226"/>
    </location>
</feature>
<feature type="transmembrane region" description="Helical" evidence="6">
    <location>
        <begin position="402"/>
        <end position="424"/>
    </location>
</feature>